<keyword evidence="4" id="KW-1185">Reference proteome</keyword>
<reference evidence="3 4" key="1">
    <citation type="submission" date="2023-01" db="EMBL/GenBank/DDBJ databases">
        <title>Novel species of the genus Asticcacaulis isolated from rivers.</title>
        <authorList>
            <person name="Lu H."/>
        </authorList>
    </citation>
    <scope>NUCLEOTIDE SEQUENCE [LARGE SCALE GENOMIC DNA]</scope>
    <source>
        <strain evidence="3 4">BYS171W</strain>
    </source>
</reference>
<dbReference type="EMBL" id="JAQQKX010000004">
    <property type="protein sequence ID" value="MDC7682989.1"/>
    <property type="molecule type" value="Genomic_DNA"/>
</dbReference>
<feature type="compositionally biased region" description="Basic and acidic residues" evidence="1">
    <location>
        <begin position="40"/>
        <end position="49"/>
    </location>
</feature>
<keyword evidence="2" id="KW-0732">Signal</keyword>
<dbReference type="RefSeq" id="WP_272747473.1">
    <property type="nucleotide sequence ID" value="NZ_JAQQKX010000004.1"/>
</dbReference>
<sequence>MKIRLFVTTLATASVLAFAAGAVTAPAVTLTNKPVYGPAKAEKTVDHLPSDYQPKAKKKGSDYEPLRGPWRVTKSLKHKGKEPVDEDGNTYACMDKECKVSRKVDEKRD</sequence>
<comment type="caution">
    <text evidence="3">The sequence shown here is derived from an EMBL/GenBank/DDBJ whole genome shotgun (WGS) entry which is preliminary data.</text>
</comment>
<proteinExistence type="predicted"/>
<organism evidence="3 4">
    <name type="scientific">Asticcacaulis aquaticus</name>
    <dbReference type="NCBI Taxonomy" id="2984212"/>
    <lineage>
        <taxon>Bacteria</taxon>
        <taxon>Pseudomonadati</taxon>
        <taxon>Pseudomonadota</taxon>
        <taxon>Alphaproteobacteria</taxon>
        <taxon>Caulobacterales</taxon>
        <taxon>Caulobacteraceae</taxon>
        <taxon>Asticcacaulis</taxon>
    </lineage>
</organism>
<gene>
    <name evidence="3" type="ORF">PQU92_06860</name>
</gene>
<evidence type="ECO:0000256" key="1">
    <source>
        <dbReference type="SAM" id="MobiDB-lite"/>
    </source>
</evidence>
<protein>
    <submittedName>
        <fullName evidence="3">Uncharacterized protein</fullName>
    </submittedName>
</protein>
<dbReference type="Proteomes" id="UP001214854">
    <property type="component" value="Unassembled WGS sequence"/>
</dbReference>
<accession>A0ABT5HSL7</accession>
<evidence type="ECO:0000313" key="3">
    <source>
        <dbReference type="EMBL" id="MDC7682989.1"/>
    </source>
</evidence>
<evidence type="ECO:0000256" key="2">
    <source>
        <dbReference type="SAM" id="SignalP"/>
    </source>
</evidence>
<feature type="chain" id="PRO_5046154728" evidence="2">
    <location>
        <begin position="20"/>
        <end position="109"/>
    </location>
</feature>
<evidence type="ECO:0000313" key="4">
    <source>
        <dbReference type="Proteomes" id="UP001214854"/>
    </source>
</evidence>
<feature type="signal peptide" evidence="2">
    <location>
        <begin position="1"/>
        <end position="19"/>
    </location>
</feature>
<feature type="region of interest" description="Disordered" evidence="1">
    <location>
        <begin position="34"/>
        <end position="69"/>
    </location>
</feature>
<name>A0ABT5HSL7_9CAUL</name>